<organism evidence="18 19">
    <name type="scientific">Crocodylus porosus</name>
    <name type="common">Saltwater crocodile</name>
    <name type="synonym">Estuarine crocodile</name>
    <dbReference type="NCBI Taxonomy" id="8502"/>
    <lineage>
        <taxon>Eukaryota</taxon>
        <taxon>Metazoa</taxon>
        <taxon>Chordata</taxon>
        <taxon>Craniata</taxon>
        <taxon>Vertebrata</taxon>
        <taxon>Euteleostomi</taxon>
        <taxon>Archelosauria</taxon>
        <taxon>Archosauria</taxon>
        <taxon>Crocodylia</taxon>
        <taxon>Longirostres</taxon>
        <taxon>Crocodylidae</taxon>
        <taxon>Crocodylus</taxon>
    </lineage>
</organism>
<reference evidence="18" key="2">
    <citation type="submission" date="2025-09" db="UniProtKB">
        <authorList>
            <consortium name="Ensembl"/>
        </authorList>
    </citation>
    <scope>IDENTIFICATION</scope>
</reference>
<evidence type="ECO:0000256" key="12">
    <source>
        <dbReference type="ARBA" id="ARBA00023180"/>
    </source>
</evidence>
<dbReference type="Gene3D" id="3.80.10.10">
    <property type="entry name" value="Ribonuclease Inhibitor"/>
    <property type="match status" value="2"/>
</dbReference>
<feature type="domain" description="LRRCT" evidence="17">
    <location>
        <begin position="182"/>
        <end position="235"/>
    </location>
</feature>
<dbReference type="InterPro" id="IPR032675">
    <property type="entry name" value="LRR_dom_sf"/>
</dbReference>
<dbReference type="Pfam" id="PF13855">
    <property type="entry name" value="LRR_8"/>
    <property type="match status" value="2"/>
</dbReference>
<evidence type="ECO:0000256" key="11">
    <source>
        <dbReference type="ARBA" id="ARBA00023157"/>
    </source>
</evidence>
<keyword evidence="7" id="KW-0677">Repeat</keyword>
<evidence type="ECO:0000259" key="17">
    <source>
        <dbReference type="SMART" id="SM00082"/>
    </source>
</evidence>
<dbReference type="SUPFAM" id="SSF52058">
    <property type="entry name" value="L domain-like"/>
    <property type="match status" value="1"/>
</dbReference>
<evidence type="ECO:0000256" key="10">
    <source>
        <dbReference type="ARBA" id="ARBA00023136"/>
    </source>
</evidence>
<keyword evidence="12" id="KW-0325">Glycoprotein</keyword>
<dbReference type="FunFam" id="3.80.10.10:FF:000015">
    <property type="entry name" value="Leucine rich repeat containing 38"/>
    <property type="match status" value="1"/>
</dbReference>
<evidence type="ECO:0000259" key="16">
    <source>
        <dbReference type="SMART" id="SM00013"/>
    </source>
</evidence>
<evidence type="ECO:0000256" key="4">
    <source>
        <dbReference type="ARBA" id="ARBA00022614"/>
    </source>
</evidence>
<keyword evidence="19" id="KW-1185">Reference proteome</keyword>
<keyword evidence="5 14" id="KW-0812">Transmembrane</keyword>
<evidence type="ECO:0000256" key="15">
    <source>
        <dbReference type="SAM" id="SignalP"/>
    </source>
</evidence>
<keyword evidence="6 15" id="KW-0732">Signal</keyword>
<dbReference type="GO" id="GO:0071805">
    <property type="term" value="P:potassium ion transmembrane transport"/>
    <property type="evidence" value="ECO:0007669"/>
    <property type="project" value="UniProtKB-ARBA"/>
</dbReference>
<reference evidence="18" key="1">
    <citation type="submission" date="2025-08" db="UniProtKB">
        <authorList>
            <consortium name="Ensembl"/>
        </authorList>
    </citation>
    <scope>IDENTIFICATION</scope>
</reference>
<sequence>MASLSCRGALLTSLLLLYPLLCAACPAICNCSSGEVDCRDHALHFVPSGLPTNASAVLLGYNHIAKLQAHTFLQQVSLLYLSLHDNVLVSIHSQALTGLGVLQELDLSNNYLVVLTAETFLPLSSLTTLNVGNNQLAQLAPDVPRTLLRLQALFLHNNALQSLDTGFFENLPAVHLLTLGGNPWACSCAIWPLFFWLTHNRDKIQEENLTLCHFPEMLNQFPIAALDNASFSRCQESPLHPRDYAILLLVGPASFLGSIIICILTGCLVVACNKLSKDPYPRQRALRPRMTLPQGYPLLPPCRCLRLPGLWLPCRTARGWGDARVGMHSCAGIHVV</sequence>
<feature type="domain" description="LRRNT" evidence="16">
    <location>
        <begin position="24"/>
        <end position="56"/>
    </location>
</feature>
<dbReference type="PANTHER" id="PTHR45712:SF22">
    <property type="entry name" value="INSULIN-LIKE GROWTH FACTOR-BINDING PROTEIN COMPLEX ACID LABILE SUBUNIT"/>
    <property type="match status" value="1"/>
</dbReference>
<feature type="transmembrane region" description="Helical" evidence="14">
    <location>
        <begin position="244"/>
        <end position="272"/>
    </location>
</feature>
<dbReference type="GeneTree" id="ENSGT00940000162780"/>
<dbReference type="GO" id="GO:0005886">
    <property type="term" value="C:plasma membrane"/>
    <property type="evidence" value="ECO:0007669"/>
    <property type="project" value="UniProtKB-SubCell"/>
</dbReference>
<keyword evidence="8 14" id="KW-1133">Transmembrane helix</keyword>
<evidence type="ECO:0000256" key="9">
    <source>
        <dbReference type="ARBA" id="ARBA00023065"/>
    </source>
</evidence>
<feature type="chain" id="PRO_5029485594" description="Leucine rich repeat containing 26" evidence="15">
    <location>
        <begin position="25"/>
        <end position="336"/>
    </location>
</feature>
<dbReference type="SMART" id="SM00013">
    <property type="entry name" value="LRRNT"/>
    <property type="match status" value="1"/>
</dbReference>
<dbReference type="PANTHER" id="PTHR45712">
    <property type="entry name" value="AGAP008170-PA"/>
    <property type="match status" value="1"/>
</dbReference>
<evidence type="ECO:0000313" key="18">
    <source>
        <dbReference type="Ensembl" id="ENSCPRP00005017164.1"/>
    </source>
</evidence>
<keyword evidence="10 14" id="KW-0472">Membrane</keyword>
<dbReference type="Proteomes" id="UP000594220">
    <property type="component" value="Unplaced"/>
</dbReference>
<evidence type="ECO:0000256" key="3">
    <source>
        <dbReference type="ARBA" id="ARBA00022475"/>
    </source>
</evidence>
<evidence type="ECO:0000256" key="2">
    <source>
        <dbReference type="ARBA" id="ARBA00022448"/>
    </source>
</evidence>
<dbReference type="InterPro" id="IPR001611">
    <property type="entry name" value="Leu-rich_rpt"/>
</dbReference>
<evidence type="ECO:0000256" key="8">
    <source>
        <dbReference type="ARBA" id="ARBA00022989"/>
    </source>
</evidence>
<keyword evidence="9" id="KW-0406">Ion transport</keyword>
<dbReference type="OMA" id="DAAFSHC"/>
<keyword evidence="11" id="KW-1015">Disulfide bond</keyword>
<evidence type="ECO:0000256" key="6">
    <source>
        <dbReference type="ARBA" id="ARBA00022729"/>
    </source>
</evidence>
<dbReference type="InterPro" id="IPR003591">
    <property type="entry name" value="Leu-rich_rpt_typical-subtyp"/>
</dbReference>
<dbReference type="Pfam" id="PF01462">
    <property type="entry name" value="LRRNT"/>
    <property type="match status" value="1"/>
</dbReference>
<dbReference type="GO" id="GO:0005615">
    <property type="term" value="C:extracellular space"/>
    <property type="evidence" value="ECO:0007669"/>
    <property type="project" value="TreeGrafter"/>
</dbReference>
<keyword evidence="13" id="KW-0407">Ion channel</keyword>
<evidence type="ECO:0000256" key="14">
    <source>
        <dbReference type="SAM" id="Phobius"/>
    </source>
</evidence>
<proteinExistence type="predicted"/>
<evidence type="ECO:0000256" key="5">
    <source>
        <dbReference type="ARBA" id="ARBA00022692"/>
    </source>
</evidence>
<dbReference type="PROSITE" id="PS51450">
    <property type="entry name" value="LRR"/>
    <property type="match status" value="1"/>
</dbReference>
<comment type="subcellular location">
    <subcellularLocation>
        <location evidence="1">Cell membrane</location>
        <topology evidence="1">Single-pass membrane protein</topology>
    </subcellularLocation>
</comment>
<keyword evidence="3" id="KW-1003">Cell membrane</keyword>
<feature type="signal peptide" evidence="15">
    <location>
        <begin position="1"/>
        <end position="24"/>
    </location>
</feature>
<evidence type="ECO:0000313" key="19">
    <source>
        <dbReference type="Proteomes" id="UP000594220"/>
    </source>
</evidence>
<evidence type="ECO:0008006" key="20">
    <source>
        <dbReference type="Google" id="ProtNLM"/>
    </source>
</evidence>
<protein>
    <recommendedName>
        <fullName evidence="20">Leucine rich repeat containing 26</fullName>
    </recommendedName>
</protein>
<dbReference type="AlphaFoldDB" id="A0A7M4F1F7"/>
<evidence type="ECO:0000256" key="7">
    <source>
        <dbReference type="ARBA" id="ARBA00022737"/>
    </source>
</evidence>
<name>A0A7M4F1F7_CROPO</name>
<dbReference type="SMART" id="SM00082">
    <property type="entry name" value="LRRCT"/>
    <property type="match status" value="1"/>
</dbReference>
<evidence type="ECO:0000256" key="13">
    <source>
        <dbReference type="ARBA" id="ARBA00023303"/>
    </source>
</evidence>
<dbReference type="InterPro" id="IPR000483">
    <property type="entry name" value="Cys-rich_flank_reg_C"/>
</dbReference>
<dbReference type="Ensembl" id="ENSCPRT00005020099.1">
    <property type="protein sequence ID" value="ENSCPRP00005017164.1"/>
    <property type="gene ID" value="ENSCPRG00005011955.1"/>
</dbReference>
<dbReference type="SMART" id="SM00369">
    <property type="entry name" value="LRR_TYP"/>
    <property type="match status" value="4"/>
</dbReference>
<accession>A0A7M4F1F7</accession>
<keyword evidence="2" id="KW-0813">Transport</keyword>
<dbReference type="InterPro" id="IPR000372">
    <property type="entry name" value="LRRNT"/>
</dbReference>
<evidence type="ECO:0000256" key="1">
    <source>
        <dbReference type="ARBA" id="ARBA00004162"/>
    </source>
</evidence>
<dbReference type="InterPro" id="IPR050333">
    <property type="entry name" value="SLRP"/>
</dbReference>
<keyword evidence="4" id="KW-0433">Leucine-rich repeat</keyword>